<dbReference type="EMBL" id="ABCK01000021">
    <property type="protein sequence ID" value="EDM25959.1"/>
    <property type="molecule type" value="Genomic_DNA"/>
</dbReference>
<gene>
    <name evidence="2" type="ORF">LNTAR_19217</name>
</gene>
<evidence type="ECO:0000313" key="3">
    <source>
        <dbReference type="Proteomes" id="UP000004947"/>
    </source>
</evidence>
<keyword evidence="1" id="KW-0812">Transmembrane</keyword>
<dbReference type="RefSeq" id="WP_007280184.1">
    <property type="nucleotide sequence ID" value="NZ_ABCK01000021.1"/>
</dbReference>
<organism evidence="2 3">
    <name type="scientific">Lentisphaera araneosa HTCC2155</name>
    <dbReference type="NCBI Taxonomy" id="313628"/>
    <lineage>
        <taxon>Bacteria</taxon>
        <taxon>Pseudomonadati</taxon>
        <taxon>Lentisphaerota</taxon>
        <taxon>Lentisphaeria</taxon>
        <taxon>Lentisphaerales</taxon>
        <taxon>Lentisphaeraceae</taxon>
        <taxon>Lentisphaera</taxon>
    </lineage>
</organism>
<reference evidence="2 3" key="1">
    <citation type="journal article" date="2010" name="J. Bacteriol.">
        <title>Genome sequence of Lentisphaera araneosa HTCC2155T, the type species of the order Lentisphaerales in the phylum Lentisphaerae.</title>
        <authorList>
            <person name="Thrash J.C."/>
            <person name="Cho J.C."/>
            <person name="Vergin K.L."/>
            <person name="Morris R.M."/>
            <person name="Giovannoni S.J."/>
        </authorList>
    </citation>
    <scope>NUCLEOTIDE SEQUENCE [LARGE SCALE GENOMIC DNA]</scope>
    <source>
        <strain evidence="2 3">HTCC2155</strain>
    </source>
</reference>
<comment type="caution">
    <text evidence="2">The sequence shown here is derived from an EMBL/GenBank/DDBJ whole genome shotgun (WGS) entry which is preliminary data.</text>
</comment>
<protein>
    <submittedName>
        <fullName evidence="2">Uncharacterized protein</fullName>
    </submittedName>
</protein>
<evidence type="ECO:0000256" key="1">
    <source>
        <dbReference type="SAM" id="Phobius"/>
    </source>
</evidence>
<keyword evidence="3" id="KW-1185">Reference proteome</keyword>
<proteinExistence type="predicted"/>
<evidence type="ECO:0000313" key="2">
    <source>
        <dbReference type="EMBL" id="EDM25959.1"/>
    </source>
</evidence>
<name>A6DQQ9_9BACT</name>
<sequence>MTKRKKIILILITCSILSVITYRFYTTLSFIATGIYERSPNASKVAHIHEHNVEHFWGGDRNYSTIKIKDKNGKLLKYEKHEHGTDRYNWYSQGKIIWTSEQNLEFKIKDKTIIEIELNKP</sequence>
<keyword evidence="1" id="KW-1133">Transmembrane helix</keyword>
<dbReference type="Proteomes" id="UP000004947">
    <property type="component" value="Unassembled WGS sequence"/>
</dbReference>
<dbReference type="AlphaFoldDB" id="A6DQQ9"/>
<feature type="transmembrane region" description="Helical" evidence="1">
    <location>
        <begin position="7"/>
        <end position="25"/>
    </location>
</feature>
<keyword evidence="1" id="KW-0472">Membrane</keyword>
<accession>A6DQQ9</accession>